<gene>
    <name evidence="2" type="ORF">NU09_1833</name>
</gene>
<dbReference type="EMBL" id="JUIW01000006">
    <property type="protein sequence ID" value="RYJ42734.1"/>
    <property type="molecule type" value="Genomic_DNA"/>
</dbReference>
<proteinExistence type="predicted"/>
<dbReference type="Proteomes" id="UP000289775">
    <property type="component" value="Unassembled WGS sequence"/>
</dbReference>
<evidence type="ECO:0000313" key="2">
    <source>
        <dbReference type="EMBL" id="RYJ42734.1"/>
    </source>
</evidence>
<accession>A0A444WA58</accession>
<keyword evidence="3" id="KW-1185">Reference proteome</keyword>
<evidence type="ECO:0000313" key="3">
    <source>
        <dbReference type="Proteomes" id="UP000289775"/>
    </source>
</evidence>
<organism evidence="2 3">
    <name type="scientific">Flavobacterium beibuense</name>
    <dbReference type="NCBI Taxonomy" id="657326"/>
    <lineage>
        <taxon>Bacteria</taxon>
        <taxon>Pseudomonadati</taxon>
        <taxon>Bacteroidota</taxon>
        <taxon>Flavobacteriia</taxon>
        <taxon>Flavobacteriales</taxon>
        <taxon>Flavobacteriaceae</taxon>
        <taxon>Flavobacterium</taxon>
    </lineage>
</organism>
<feature type="region of interest" description="Disordered" evidence="1">
    <location>
        <begin position="124"/>
        <end position="145"/>
    </location>
</feature>
<evidence type="ECO:0000256" key="1">
    <source>
        <dbReference type="SAM" id="MobiDB-lite"/>
    </source>
</evidence>
<protein>
    <submittedName>
        <fullName evidence="2">Uncharacterized protein</fullName>
    </submittedName>
</protein>
<reference evidence="2 3" key="1">
    <citation type="submission" date="2014-12" db="EMBL/GenBank/DDBJ databases">
        <title>Genome sequence of Flavobacterium beibuense RSKm HC5.</title>
        <authorList>
            <person name="Kim J.F."/>
            <person name="Song J.Y."/>
            <person name="Kwak M.-J."/>
            <person name="Lee S.-W."/>
        </authorList>
    </citation>
    <scope>NUCLEOTIDE SEQUENCE [LARGE SCALE GENOMIC DNA]</scope>
    <source>
        <strain evidence="2 3">RSKm HC5</strain>
    </source>
</reference>
<comment type="caution">
    <text evidence="2">The sequence shown here is derived from an EMBL/GenBank/DDBJ whole genome shotgun (WGS) entry which is preliminary data.</text>
</comment>
<sequence>MRTYDGYGEFNSSTKTAVINLSLPANSYDFSYYNISKGGRNGLVISLKVSGTDPGTPLVNSSLNFVTLTIDLSAVPVVSGVSVDDFDYDKPFFVYIYHDDNTSTYGNNARDCYDDLSDYNTLDKKNNKRLDTSPARRGFGGLKKV</sequence>
<dbReference type="AlphaFoldDB" id="A0A444WA58"/>
<name>A0A444WA58_9FLAO</name>
<dbReference type="RefSeq" id="WP_129750969.1">
    <property type="nucleotide sequence ID" value="NZ_JUIW01000006.1"/>
</dbReference>
<dbReference type="OrthoDB" id="9860531at2"/>